<keyword evidence="6" id="KW-0663">Pyridoxal phosphate</keyword>
<gene>
    <name evidence="8" type="ORF">UF78_18255</name>
</gene>
<evidence type="ECO:0000256" key="1">
    <source>
        <dbReference type="ARBA" id="ARBA00001933"/>
    </source>
</evidence>
<keyword evidence="5 8" id="KW-0808">Transferase</keyword>
<dbReference type="Gene3D" id="3.90.1150.10">
    <property type="entry name" value="Aspartate Aminotransferase, domain 1"/>
    <property type="match status" value="1"/>
</dbReference>
<dbReference type="InterPro" id="IPR015422">
    <property type="entry name" value="PyrdxlP-dep_Trfase_small"/>
</dbReference>
<dbReference type="EMBL" id="JYHV01000034">
    <property type="protein sequence ID" value="KJH80191.1"/>
    <property type="molecule type" value="Genomic_DNA"/>
</dbReference>
<dbReference type="GO" id="GO:0004069">
    <property type="term" value="F:L-aspartate:2-oxoglutarate aminotransferase activity"/>
    <property type="evidence" value="ECO:0007669"/>
    <property type="project" value="TreeGrafter"/>
</dbReference>
<comment type="caution">
    <text evidence="8">The sequence shown here is derived from an EMBL/GenBank/DDBJ whole genome shotgun (WGS) entry which is preliminary data.</text>
</comment>
<dbReference type="FunFam" id="3.40.640.10:FF:000066">
    <property type="entry name" value="Aspartate aminotransferase"/>
    <property type="match status" value="1"/>
</dbReference>
<accession>A0A0D9ALF6</accession>
<dbReference type="PRINTS" id="PR00799">
    <property type="entry name" value="TRANSAMINASE"/>
</dbReference>
<dbReference type="PANTHER" id="PTHR11879:SF22">
    <property type="entry name" value="ASPARTATE AMINOTRANSFERASE, MITOCHONDRIAL"/>
    <property type="match status" value="1"/>
</dbReference>
<dbReference type="PATRIC" id="fig|316.101.peg.2537"/>
<dbReference type="Proteomes" id="UP000032487">
    <property type="component" value="Unassembled WGS sequence"/>
</dbReference>
<proteinExistence type="inferred from homology"/>
<dbReference type="SUPFAM" id="SSF53383">
    <property type="entry name" value="PLP-dependent transferases"/>
    <property type="match status" value="1"/>
</dbReference>
<dbReference type="GO" id="GO:0042802">
    <property type="term" value="F:identical protein binding"/>
    <property type="evidence" value="ECO:0007669"/>
    <property type="project" value="TreeGrafter"/>
</dbReference>
<dbReference type="GO" id="GO:0030170">
    <property type="term" value="F:pyridoxal phosphate binding"/>
    <property type="evidence" value="ECO:0007669"/>
    <property type="project" value="InterPro"/>
</dbReference>
<dbReference type="Pfam" id="PF00155">
    <property type="entry name" value="Aminotran_1_2"/>
    <property type="match status" value="1"/>
</dbReference>
<dbReference type="PANTHER" id="PTHR11879">
    <property type="entry name" value="ASPARTATE AMINOTRANSFERASE"/>
    <property type="match status" value="1"/>
</dbReference>
<comment type="subunit">
    <text evidence="3">Homodimer.</text>
</comment>
<dbReference type="NCBIfam" id="NF006719">
    <property type="entry name" value="PRK09257.1"/>
    <property type="match status" value="1"/>
</dbReference>
<dbReference type="GO" id="GO:0005829">
    <property type="term" value="C:cytosol"/>
    <property type="evidence" value="ECO:0007669"/>
    <property type="project" value="TreeGrafter"/>
</dbReference>
<dbReference type="InterPro" id="IPR000796">
    <property type="entry name" value="Asp_trans"/>
</dbReference>
<evidence type="ECO:0000256" key="6">
    <source>
        <dbReference type="ARBA" id="ARBA00022898"/>
    </source>
</evidence>
<dbReference type="InterPro" id="IPR015421">
    <property type="entry name" value="PyrdxlP-dep_Trfase_major"/>
</dbReference>
<evidence type="ECO:0000256" key="5">
    <source>
        <dbReference type="ARBA" id="ARBA00022679"/>
    </source>
</evidence>
<comment type="similarity">
    <text evidence="2">Belongs to the class-I pyridoxal-phosphate-dependent aminotransferase family.</text>
</comment>
<dbReference type="InterPro" id="IPR004839">
    <property type="entry name" value="Aminotransferase_I/II_large"/>
</dbReference>
<reference evidence="8 9" key="1">
    <citation type="submission" date="2015-02" db="EMBL/GenBank/DDBJ databases">
        <title>Draft genome sequence of Pseudomonas stutzeri NT0128 isolated from wheat (Triticum turgidum) rhizosphere.</title>
        <authorList>
            <person name="Tovi N."/>
            <person name="Frenk S."/>
            <person name="Hadar Y."/>
            <person name="Minz D."/>
        </authorList>
    </citation>
    <scope>NUCLEOTIDE SEQUENCE [LARGE SCALE GENOMIC DNA]</scope>
    <source>
        <strain evidence="8 9">NT0128</strain>
    </source>
</reference>
<organism evidence="8 9">
    <name type="scientific">Stutzerimonas stutzeri</name>
    <name type="common">Pseudomonas stutzeri</name>
    <dbReference type="NCBI Taxonomy" id="316"/>
    <lineage>
        <taxon>Bacteria</taxon>
        <taxon>Pseudomonadati</taxon>
        <taxon>Pseudomonadota</taxon>
        <taxon>Gammaproteobacteria</taxon>
        <taxon>Pseudomonadales</taxon>
        <taxon>Pseudomonadaceae</taxon>
        <taxon>Stutzerimonas</taxon>
    </lineage>
</organism>
<protein>
    <submittedName>
        <fullName evidence="8">Aromatic amino acid aminotransferase</fullName>
    </submittedName>
</protein>
<evidence type="ECO:0000256" key="3">
    <source>
        <dbReference type="ARBA" id="ARBA00011738"/>
    </source>
</evidence>
<dbReference type="AlphaFoldDB" id="A0A0D9ALF6"/>
<dbReference type="CDD" id="cd00609">
    <property type="entry name" value="AAT_like"/>
    <property type="match status" value="1"/>
</dbReference>
<evidence type="ECO:0000313" key="9">
    <source>
        <dbReference type="Proteomes" id="UP000032487"/>
    </source>
</evidence>
<dbReference type="InterPro" id="IPR015424">
    <property type="entry name" value="PyrdxlP-dep_Trfase"/>
</dbReference>
<evidence type="ECO:0000256" key="2">
    <source>
        <dbReference type="ARBA" id="ARBA00007441"/>
    </source>
</evidence>
<sequence length="398" mass="43474">MKHFADVVRVPGDPILGLLDAYRADPNPAKLDLGVGVYKDALGLTPIPKAVKLAEQRLIDSEQTKSYIGGHGDPLFGEQLLKMVLGEGSPALIENRAGCTQTPGGTGALRLVGDFIAKCLPSRGLWLSDPTWPIHETLFAAARLKAEHYPYVDAQNRLDVPAMLEALQRIPSGDVVLLHACCHNPTGYDLSRDEWHQVLEIVRRRELLPLFDFAYQGFGDGIDEDAWAVRLFVEALPEVLITSSCSKNFGLYRERTGALIVVAANGESLLDVRSQFASVARNLWSTPPSHGAAVVATILANPELRQLWQQEVAAKRERIAGLRKGLVEALAPHGLAERFAHITQQRGMFSYTGLTAEQVLRLRRENSVYLVESGRANIAGLDAARLDQLAAAIARVTA</sequence>
<name>A0A0D9ALF6_STUST</name>
<dbReference type="GO" id="GO:0033585">
    <property type="term" value="P:L-phenylalanine biosynthetic process from chorismate via phenylpyruvate"/>
    <property type="evidence" value="ECO:0007669"/>
    <property type="project" value="TreeGrafter"/>
</dbReference>
<comment type="cofactor">
    <cofactor evidence="1">
        <name>pyridoxal 5'-phosphate</name>
        <dbReference type="ChEBI" id="CHEBI:597326"/>
    </cofactor>
</comment>
<dbReference type="RefSeq" id="WP_045163634.1">
    <property type="nucleotide sequence ID" value="NZ_JYHV01000034.1"/>
</dbReference>
<evidence type="ECO:0000259" key="7">
    <source>
        <dbReference type="Pfam" id="PF00155"/>
    </source>
</evidence>
<keyword evidence="4 8" id="KW-0032">Aminotransferase</keyword>
<dbReference type="GO" id="GO:0004838">
    <property type="term" value="F:L-tyrosine-2-oxoglutarate transaminase activity"/>
    <property type="evidence" value="ECO:0007669"/>
    <property type="project" value="TreeGrafter"/>
</dbReference>
<evidence type="ECO:0000313" key="8">
    <source>
        <dbReference type="EMBL" id="KJH80191.1"/>
    </source>
</evidence>
<dbReference type="Gene3D" id="3.40.640.10">
    <property type="entry name" value="Type I PLP-dependent aspartate aminotransferase-like (Major domain)"/>
    <property type="match status" value="1"/>
</dbReference>
<evidence type="ECO:0000256" key="4">
    <source>
        <dbReference type="ARBA" id="ARBA00022576"/>
    </source>
</evidence>
<dbReference type="OrthoDB" id="9766445at2"/>
<feature type="domain" description="Aminotransferase class I/classII large" evidence="7">
    <location>
        <begin position="30"/>
        <end position="393"/>
    </location>
</feature>